<protein>
    <recommendedName>
        <fullName evidence="6">CUB domain-containing protein</fullName>
    </recommendedName>
</protein>
<gene>
    <name evidence="7" type="primary">ORF20814</name>
</gene>
<dbReference type="SUPFAM" id="SSF49854">
    <property type="entry name" value="Spermadhesin, CUB domain"/>
    <property type="match status" value="1"/>
</dbReference>
<comment type="caution">
    <text evidence="4">Lacks conserved residue(s) required for the propagation of feature annotation.</text>
</comment>
<evidence type="ECO:0000256" key="4">
    <source>
        <dbReference type="PROSITE-ProRule" id="PRU00059"/>
    </source>
</evidence>
<sequence length="150" mass="17041">MADRGHPSNHLRRRNYLEMLFSFSAYFVSTIFMFGICVNRFSVECSKLCSECDQGRCINNTCTCLPGWRGTNCDECYGRISLPQSRQGVIHDGAANYSKDITCSWLLDAQQDNMRIRLVINDFATECIWDHFYVHDGDSAFSPLVSVISG</sequence>
<keyword evidence="5" id="KW-1133">Transmembrane helix</keyword>
<keyword evidence="5" id="KW-0472">Membrane</keyword>
<evidence type="ECO:0000259" key="6">
    <source>
        <dbReference type="PROSITE" id="PS01180"/>
    </source>
</evidence>
<feature type="disulfide bond" evidence="4">
    <location>
        <begin position="76"/>
        <end position="103"/>
    </location>
</feature>
<feature type="non-terminal residue" evidence="7">
    <location>
        <position position="150"/>
    </location>
</feature>
<evidence type="ECO:0000256" key="5">
    <source>
        <dbReference type="SAM" id="Phobius"/>
    </source>
</evidence>
<dbReference type="AlphaFoldDB" id="A0A0B6YB94"/>
<dbReference type="Gene3D" id="2.60.120.290">
    <property type="entry name" value="Spermadhesin, CUB domain"/>
    <property type="match status" value="1"/>
</dbReference>
<dbReference type="PROSITE" id="PS01180">
    <property type="entry name" value="CUB"/>
    <property type="match status" value="1"/>
</dbReference>
<reference evidence="7" key="1">
    <citation type="submission" date="2014-12" db="EMBL/GenBank/DDBJ databases">
        <title>Insight into the proteome of Arion vulgaris.</title>
        <authorList>
            <person name="Aradska J."/>
            <person name="Bulat T."/>
            <person name="Smidak R."/>
            <person name="Sarate P."/>
            <person name="Gangsoo J."/>
            <person name="Sialana F."/>
            <person name="Bilban M."/>
            <person name="Lubec G."/>
        </authorList>
    </citation>
    <scope>NUCLEOTIDE SEQUENCE</scope>
    <source>
        <tissue evidence="7">Skin</tissue>
    </source>
</reference>
<dbReference type="EMBL" id="HACG01006732">
    <property type="protein sequence ID" value="CEK53597.1"/>
    <property type="molecule type" value="Transcribed_RNA"/>
</dbReference>
<feature type="domain" description="CUB" evidence="6">
    <location>
        <begin position="76"/>
        <end position="150"/>
    </location>
</feature>
<keyword evidence="2" id="KW-0677">Repeat</keyword>
<keyword evidence="3 4" id="KW-1015">Disulfide bond</keyword>
<dbReference type="InterPro" id="IPR051568">
    <property type="entry name" value="LZTR1/Attractin"/>
</dbReference>
<keyword evidence="5" id="KW-0812">Transmembrane</keyword>
<keyword evidence="1" id="KW-0880">Kelch repeat</keyword>
<dbReference type="Pfam" id="PF00431">
    <property type="entry name" value="CUB"/>
    <property type="match status" value="1"/>
</dbReference>
<dbReference type="Gene3D" id="2.10.25.10">
    <property type="entry name" value="Laminin"/>
    <property type="match status" value="1"/>
</dbReference>
<dbReference type="PANTHER" id="PTHR46376:SF2">
    <property type="entry name" value="DISTRACTED, ISOFORM B"/>
    <property type="match status" value="1"/>
</dbReference>
<evidence type="ECO:0000256" key="2">
    <source>
        <dbReference type="ARBA" id="ARBA00022737"/>
    </source>
</evidence>
<organism evidence="7">
    <name type="scientific">Arion vulgaris</name>
    <dbReference type="NCBI Taxonomy" id="1028688"/>
    <lineage>
        <taxon>Eukaryota</taxon>
        <taxon>Metazoa</taxon>
        <taxon>Spiralia</taxon>
        <taxon>Lophotrochozoa</taxon>
        <taxon>Mollusca</taxon>
        <taxon>Gastropoda</taxon>
        <taxon>Heterobranchia</taxon>
        <taxon>Euthyneura</taxon>
        <taxon>Panpulmonata</taxon>
        <taxon>Eupulmonata</taxon>
        <taxon>Stylommatophora</taxon>
        <taxon>Helicina</taxon>
        <taxon>Arionoidea</taxon>
        <taxon>Arionidae</taxon>
        <taxon>Arion</taxon>
    </lineage>
</organism>
<dbReference type="GO" id="GO:0005794">
    <property type="term" value="C:Golgi apparatus"/>
    <property type="evidence" value="ECO:0007669"/>
    <property type="project" value="TreeGrafter"/>
</dbReference>
<feature type="transmembrane region" description="Helical" evidence="5">
    <location>
        <begin position="20"/>
        <end position="41"/>
    </location>
</feature>
<accession>A0A0B6YB94</accession>
<proteinExistence type="predicted"/>
<evidence type="ECO:0000313" key="7">
    <source>
        <dbReference type="EMBL" id="CEK53597.1"/>
    </source>
</evidence>
<dbReference type="InterPro" id="IPR000859">
    <property type="entry name" value="CUB_dom"/>
</dbReference>
<dbReference type="InterPro" id="IPR035914">
    <property type="entry name" value="Sperma_CUB_dom_sf"/>
</dbReference>
<evidence type="ECO:0000256" key="3">
    <source>
        <dbReference type="ARBA" id="ARBA00023157"/>
    </source>
</evidence>
<name>A0A0B6YB94_9EUPU</name>
<dbReference type="PANTHER" id="PTHR46376">
    <property type="entry name" value="LEUCINE-ZIPPER-LIKE TRANSCRIPTIONAL REGULATOR 1"/>
    <property type="match status" value="1"/>
</dbReference>
<evidence type="ECO:0000256" key="1">
    <source>
        <dbReference type="ARBA" id="ARBA00022441"/>
    </source>
</evidence>